<evidence type="ECO:0000256" key="9">
    <source>
        <dbReference type="ARBA" id="ARBA00022741"/>
    </source>
</evidence>
<feature type="domain" description="Poly(A) polymerase nucleotidyltransferase" evidence="17">
    <location>
        <begin position="158"/>
        <end position="211"/>
    </location>
</feature>
<dbReference type="Proteomes" id="UP000605970">
    <property type="component" value="Unassembled WGS sequence"/>
</dbReference>
<evidence type="ECO:0000313" key="19">
    <source>
        <dbReference type="Proteomes" id="UP000605970"/>
    </source>
</evidence>
<reference evidence="18" key="1">
    <citation type="journal article" date="2020" name="Ecol. Evol.">
        <title>Genome structure and content of the rice root-knot nematode (Meloidogyne graminicola).</title>
        <authorList>
            <person name="Phan N.T."/>
            <person name="Danchin E.G.J."/>
            <person name="Klopp C."/>
            <person name="Perfus-Barbeoch L."/>
            <person name="Kozlowski D.K."/>
            <person name="Koutsovoulos G.D."/>
            <person name="Lopez-Roques C."/>
            <person name="Bouchez O."/>
            <person name="Zahm M."/>
            <person name="Besnard G."/>
            <person name="Bellafiore S."/>
        </authorList>
    </citation>
    <scope>NUCLEOTIDE SEQUENCE</scope>
    <source>
        <strain evidence="18">VN-18</strain>
    </source>
</reference>
<comment type="cofactor">
    <cofactor evidence="2">
        <name>Mg(2+)</name>
        <dbReference type="ChEBI" id="CHEBI:18420"/>
    </cofactor>
</comment>
<feature type="domain" description="Poly(A) polymerase central" evidence="16">
    <location>
        <begin position="267"/>
        <end position="417"/>
    </location>
</feature>
<keyword evidence="14" id="KW-0812">Transmembrane</keyword>
<keyword evidence="8" id="KW-0479">Metal-binding</keyword>
<name>A0A8T0A1M8_9BILA</name>
<dbReference type="AlphaFoldDB" id="A0A8T0A1M8"/>
<dbReference type="Gene3D" id="3.30.460.10">
    <property type="entry name" value="Beta Polymerase, domain 2"/>
    <property type="match status" value="1"/>
</dbReference>
<dbReference type="GO" id="GO:0005634">
    <property type="term" value="C:nucleus"/>
    <property type="evidence" value="ECO:0007669"/>
    <property type="project" value="UniProtKB-SubCell"/>
</dbReference>
<gene>
    <name evidence="18" type="ORF">Mgra_00001439</name>
</gene>
<evidence type="ECO:0000313" key="18">
    <source>
        <dbReference type="EMBL" id="KAF7639209.1"/>
    </source>
</evidence>
<dbReference type="Gene3D" id="1.10.1410.10">
    <property type="match status" value="1"/>
</dbReference>
<protein>
    <recommendedName>
        <fullName evidence="5">polynucleotide adenylyltransferase</fullName>
        <ecNumber evidence="5">2.7.7.19</ecNumber>
    </recommendedName>
</protein>
<dbReference type="SUPFAM" id="SSF81631">
    <property type="entry name" value="PAP/OAS1 substrate-binding domain"/>
    <property type="match status" value="1"/>
</dbReference>
<comment type="catalytic activity">
    <reaction evidence="13">
        <text>RNA(n) + ATP = RNA(n)-3'-adenine ribonucleotide + diphosphate</text>
        <dbReference type="Rhea" id="RHEA:11332"/>
        <dbReference type="Rhea" id="RHEA-COMP:14527"/>
        <dbReference type="Rhea" id="RHEA-COMP:17347"/>
        <dbReference type="ChEBI" id="CHEBI:30616"/>
        <dbReference type="ChEBI" id="CHEBI:33019"/>
        <dbReference type="ChEBI" id="CHEBI:140395"/>
        <dbReference type="ChEBI" id="CHEBI:173115"/>
        <dbReference type="EC" id="2.7.7.19"/>
    </reaction>
</comment>
<evidence type="ECO:0000256" key="13">
    <source>
        <dbReference type="ARBA" id="ARBA00048830"/>
    </source>
</evidence>
<evidence type="ECO:0000256" key="6">
    <source>
        <dbReference type="ARBA" id="ARBA00022664"/>
    </source>
</evidence>
<comment type="caution">
    <text evidence="18">The sequence shown here is derived from an EMBL/GenBank/DDBJ whole genome shotgun (WGS) entry which is preliminary data.</text>
</comment>
<organism evidence="18 19">
    <name type="scientific">Meloidogyne graminicola</name>
    <dbReference type="NCBI Taxonomy" id="189291"/>
    <lineage>
        <taxon>Eukaryota</taxon>
        <taxon>Metazoa</taxon>
        <taxon>Ecdysozoa</taxon>
        <taxon>Nematoda</taxon>
        <taxon>Chromadorea</taxon>
        <taxon>Rhabditida</taxon>
        <taxon>Tylenchina</taxon>
        <taxon>Tylenchomorpha</taxon>
        <taxon>Tylenchoidea</taxon>
        <taxon>Meloidogynidae</taxon>
        <taxon>Meloidogyninae</taxon>
        <taxon>Meloidogyne</taxon>
    </lineage>
</organism>
<feature type="non-terminal residue" evidence="18">
    <location>
        <position position="1"/>
    </location>
</feature>
<dbReference type="GO" id="GO:1990817">
    <property type="term" value="F:poly(A) RNA polymerase activity"/>
    <property type="evidence" value="ECO:0007669"/>
    <property type="project" value="UniProtKB-EC"/>
</dbReference>
<dbReference type="GO" id="GO:0005524">
    <property type="term" value="F:ATP binding"/>
    <property type="evidence" value="ECO:0007669"/>
    <property type="project" value="UniProtKB-KW"/>
</dbReference>
<proteinExistence type="inferred from homology"/>
<dbReference type="GO" id="GO:0006397">
    <property type="term" value="P:mRNA processing"/>
    <property type="evidence" value="ECO:0007669"/>
    <property type="project" value="UniProtKB-KW"/>
</dbReference>
<dbReference type="EC" id="2.7.7.19" evidence="5"/>
<evidence type="ECO:0000256" key="11">
    <source>
        <dbReference type="ARBA" id="ARBA00022842"/>
    </source>
</evidence>
<evidence type="ECO:0000256" key="12">
    <source>
        <dbReference type="ARBA" id="ARBA00023242"/>
    </source>
</evidence>
<evidence type="ECO:0000259" key="15">
    <source>
        <dbReference type="Pfam" id="PF01909"/>
    </source>
</evidence>
<dbReference type="InterPro" id="IPR007012">
    <property type="entry name" value="PolA_pol_cen_dom"/>
</dbReference>
<comment type="similarity">
    <text evidence="4">Belongs to the poly(A) polymerase family.</text>
</comment>
<dbReference type="SUPFAM" id="SSF81301">
    <property type="entry name" value="Nucleotidyltransferase"/>
    <property type="match status" value="1"/>
</dbReference>
<dbReference type="PANTHER" id="PTHR10682">
    <property type="entry name" value="POLY A POLYMERASE"/>
    <property type="match status" value="1"/>
</dbReference>
<evidence type="ECO:0000256" key="1">
    <source>
        <dbReference type="ARBA" id="ARBA00001936"/>
    </source>
</evidence>
<evidence type="ECO:0000259" key="16">
    <source>
        <dbReference type="Pfam" id="PF04928"/>
    </source>
</evidence>
<keyword evidence="9" id="KW-0547">Nucleotide-binding</keyword>
<dbReference type="InterPro" id="IPR002934">
    <property type="entry name" value="Polymerase_NTP_transf_dom"/>
</dbReference>
<dbReference type="PANTHER" id="PTHR10682:SF10">
    <property type="entry name" value="POLYNUCLEOTIDE ADENYLYLTRANSFERASE"/>
    <property type="match status" value="1"/>
</dbReference>
<dbReference type="Pfam" id="PF04928">
    <property type="entry name" value="PAP_central"/>
    <property type="match status" value="1"/>
</dbReference>
<evidence type="ECO:0000256" key="5">
    <source>
        <dbReference type="ARBA" id="ARBA00012388"/>
    </source>
</evidence>
<keyword evidence="14" id="KW-1133">Transmembrane helix</keyword>
<evidence type="ECO:0000256" key="8">
    <source>
        <dbReference type="ARBA" id="ARBA00022723"/>
    </source>
</evidence>
<feature type="domain" description="Polymerase nucleotidyl transferase" evidence="15">
    <location>
        <begin position="82"/>
        <end position="144"/>
    </location>
</feature>
<evidence type="ECO:0000256" key="2">
    <source>
        <dbReference type="ARBA" id="ARBA00001946"/>
    </source>
</evidence>
<dbReference type="OrthoDB" id="8191300at2759"/>
<sequence length="498" mass="58565">LVIQTININSNIPTQNILIPEYYANSQWINNSPKYSSKDELVNFLDEIYKCDKDTINKREMVKNWINKNVEKWLLDASNGQLFGKGFSMIVGGSTLHDTITSDSDMDILIIIPNSSFLINPYCKECQNIYAQTKKFCDLHDYIFGSNKWSLYTFLKNELEKVNKDTSFISKIENARIPLISIFFEGIDLDIMIAPIPYKNIPNDLDLTDHKDKKTILKNIQILDNLINEMNKLNDFQYVKSVLMLNGYRIAYREKFLLIDPKIRDKFTNLLKAVKLWAKRKHIYSNIFGYLSGTILTIMVSKICLIYPSANLPFLLQQFFLIYSTWTWPIPLITELEEENLNEISNNKTLVESWNLTNINPKDYSNGDKMPIISSNLPHQNTSFNINEFTKQKIIEQMREAFNLFEKNSLKEIQSNNFWSEELFKELNYIDQYKYFIIIICAIKNNNNNNENCEFMKTKIRRALVNWVYKTNNVDGELLIEYFDSYHVISGYQKKKIW</sequence>
<dbReference type="InterPro" id="IPR048840">
    <property type="entry name" value="PolA_pol_NTPase"/>
</dbReference>
<evidence type="ECO:0000259" key="17">
    <source>
        <dbReference type="Pfam" id="PF20750"/>
    </source>
</evidence>
<evidence type="ECO:0000256" key="7">
    <source>
        <dbReference type="ARBA" id="ARBA00022679"/>
    </source>
</evidence>
<dbReference type="EMBL" id="JABEBT010000007">
    <property type="protein sequence ID" value="KAF7639209.1"/>
    <property type="molecule type" value="Genomic_DNA"/>
</dbReference>
<evidence type="ECO:0000256" key="14">
    <source>
        <dbReference type="SAM" id="Phobius"/>
    </source>
</evidence>
<dbReference type="InterPro" id="IPR043519">
    <property type="entry name" value="NT_sf"/>
</dbReference>
<keyword evidence="10" id="KW-0067">ATP-binding</keyword>
<evidence type="ECO:0000256" key="4">
    <source>
        <dbReference type="ARBA" id="ARBA00010912"/>
    </source>
</evidence>
<keyword evidence="11" id="KW-0460">Magnesium</keyword>
<dbReference type="Pfam" id="PF01909">
    <property type="entry name" value="NTP_transf_2"/>
    <property type="match status" value="1"/>
</dbReference>
<feature type="transmembrane region" description="Helical" evidence="14">
    <location>
        <begin position="287"/>
        <end position="308"/>
    </location>
</feature>
<evidence type="ECO:0000256" key="10">
    <source>
        <dbReference type="ARBA" id="ARBA00022840"/>
    </source>
</evidence>
<keyword evidence="14" id="KW-0472">Membrane</keyword>
<keyword evidence="12" id="KW-0539">Nucleus</keyword>
<accession>A0A8T0A1M8</accession>
<keyword evidence="6" id="KW-0507">mRNA processing</keyword>
<keyword evidence="7" id="KW-0808">Transferase</keyword>
<dbReference type="GO" id="GO:0046872">
    <property type="term" value="F:metal ion binding"/>
    <property type="evidence" value="ECO:0007669"/>
    <property type="project" value="UniProtKB-KW"/>
</dbReference>
<comment type="cofactor">
    <cofactor evidence="1">
        <name>Mn(2+)</name>
        <dbReference type="ChEBI" id="CHEBI:29035"/>
    </cofactor>
</comment>
<evidence type="ECO:0000256" key="3">
    <source>
        <dbReference type="ARBA" id="ARBA00004123"/>
    </source>
</evidence>
<comment type="subcellular location">
    <subcellularLocation>
        <location evidence="3">Nucleus</location>
    </subcellularLocation>
</comment>
<keyword evidence="19" id="KW-1185">Reference proteome</keyword>
<dbReference type="Pfam" id="PF20750">
    <property type="entry name" value="PAP_NTPase"/>
    <property type="match status" value="1"/>
</dbReference>